<evidence type="ECO:0000313" key="3">
    <source>
        <dbReference type="EMBL" id="GJT12201.1"/>
    </source>
</evidence>
<reference evidence="3" key="1">
    <citation type="journal article" date="2022" name="Int. J. Mol. Sci.">
        <title>Draft Genome of Tanacetum Coccineum: Genomic Comparison of Closely Related Tanacetum-Family Plants.</title>
        <authorList>
            <person name="Yamashiro T."/>
            <person name="Shiraishi A."/>
            <person name="Nakayama K."/>
            <person name="Satake H."/>
        </authorList>
    </citation>
    <scope>NUCLEOTIDE SEQUENCE</scope>
</reference>
<name>A0ABQ5BBG7_9ASTR</name>
<feature type="coiled-coil region" evidence="1">
    <location>
        <begin position="121"/>
        <end position="148"/>
    </location>
</feature>
<sequence length="164" mass="18642">MSRRVVSSGDEEDLGEDASKQGRRINDIDADEDITVVNVQDNADNEMFDVDALNDEEVFVAEQEVANEKYDDGEIILAQALIEMKSTKTTVKGVVIQEPEPMKSMKKKHQISFDEEVSLKLQAEFDEEERLAREKAEKEKEANIALTEEWDDIQAKIEVDHELA</sequence>
<feature type="compositionally biased region" description="Basic and acidic residues" evidence="2">
    <location>
        <begin position="17"/>
        <end position="27"/>
    </location>
</feature>
<protein>
    <submittedName>
        <fullName evidence="3">Uncharacterized protein</fullName>
    </submittedName>
</protein>
<comment type="caution">
    <text evidence="3">The sequence shown here is derived from an EMBL/GenBank/DDBJ whole genome shotgun (WGS) entry which is preliminary data.</text>
</comment>
<keyword evidence="4" id="KW-1185">Reference proteome</keyword>
<reference evidence="3" key="2">
    <citation type="submission" date="2022-01" db="EMBL/GenBank/DDBJ databases">
        <authorList>
            <person name="Yamashiro T."/>
            <person name="Shiraishi A."/>
            <person name="Satake H."/>
            <person name="Nakayama K."/>
        </authorList>
    </citation>
    <scope>NUCLEOTIDE SEQUENCE</scope>
</reference>
<evidence type="ECO:0000256" key="2">
    <source>
        <dbReference type="SAM" id="MobiDB-lite"/>
    </source>
</evidence>
<keyword evidence="1" id="KW-0175">Coiled coil</keyword>
<gene>
    <name evidence="3" type="ORF">Tco_0859243</name>
</gene>
<organism evidence="3 4">
    <name type="scientific">Tanacetum coccineum</name>
    <dbReference type="NCBI Taxonomy" id="301880"/>
    <lineage>
        <taxon>Eukaryota</taxon>
        <taxon>Viridiplantae</taxon>
        <taxon>Streptophyta</taxon>
        <taxon>Embryophyta</taxon>
        <taxon>Tracheophyta</taxon>
        <taxon>Spermatophyta</taxon>
        <taxon>Magnoliopsida</taxon>
        <taxon>eudicotyledons</taxon>
        <taxon>Gunneridae</taxon>
        <taxon>Pentapetalae</taxon>
        <taxon>asterids</taxon>
        <taxon>campanulids</taxon>
        <taxon>Asterales</taxon>
        <taxon>Asteraceae</taxon>
        <taxon>Asteroideae</taxon>
        <taxon>Anthemideae</taxon>
        <taxon>Anthemidinae</taxon>
        <taxon>Tanacetum</taxon>
    </lineage>
</organism>
<evidence type="ECO:0000313" key="4">
    <source>
        <dbReference type="Proteomes" id="UP001151760"/>
    </source>
</evidence>
<proteinExistence type="predicted"/>
<feature type="region of interest" description="Disordered" evidence="2">
    <location>
        <begin position="1"/>
        <end position="29"/>
    </location>
</feature>
<dbReference type="EMBL" id="BQNB010013129">
    <property type="protein sequence ID" value="GJT12201.1"/>
    <property type="molecule type" value="Genomic_DNA"/>
</dbReference>
<accession>A0ABQ5BBG7</accession>
<evidence type="ECO:0000256" key="1">
    <source>
        <dbReference type="SAM" id="Coils"/>
    </source>
</evidence>
<dbReference type="Proteomes" id="UP001151760">
    <property type="component" value="Unassembled WGS sequence"/>
</dbReference>